<dbReference type="Gene3D" id="3.30.420.10">
    <property type="entry name" value="Ribonuclease H-like superfamily/Ribonuclease H"/>
    <property type="match status" value="1"/>
</dbReference>
<dbReference type="EMBL" id="GBRH01230331">
    <property type="protein sequence ID" value="JAD67564.1"/>
    <property type="molecule type" value="Transcribed_RNA"/>
</dbReference>
<reference evidence="1" key="2">
    <citation type="journal article" date="2015" name="Data Brief">
        <title>Shoot transcriptome of the giant reed, Arundo donax.</title>
        <authorList>
            <person name="Barrero R.A."/>
            <person name="Guerrero F.D."/>
            <person name="Moolhuijzen P."/>
            <person name="Goolsby J.A."/>
            <person name="Tidwell J."/>
            <person name="Bellgard S.E."/>
            <person name="Bellgard M.I."/>
        </authorList>
    </citation>
    <scope>NUCLEOTIDE SEQUENCE</scope>
    <source>
        <tissue evidence="1">Shoot tissue taken approximately 20 cm above the soil surface</tissue>
    </source>
</reference>
<dbReference type="AlphaFoldDB" id="A0A0A9BU56"/>
<sequence length="35" mass="3867">MPGEPQQSGVAERRNCTLMDMVRSMLSQSTLLVSL</sequence>
<organism evidence="1">
    <name type="scientific">Arundo donax</name>
    <name type="common">Giant reed</name>
    <name type="synonym">Donax arundinaceus</name>
    <dbReference type="NCBI Taxonomy" id="35708"/>
    <lineage>
        <taxon>Eukaryota</taxon>
        <taxon>Viridiplantae</taxon>
        <taxon>Streptophyta</taxon>
        <taxon>Embryophyta</taxon>
        <taxon>Tracheophyta</taxon>
        <taxon>Spermatophyta</taxon>
        <taxon>Magnoliopsida</taxon>
        <taxon>Liliopsida</taxon>
        <taxon>Poales</taxon>
        <taxon>Poaceae</taxon>
        <taxon>PACMAD clade</taxon>
        <taxon>Arundinoideae</taxon>
        <taxon>Arundineae</taxon>
        <taxon>Arundo</taxon>
    </lineage>
</organism>
<accession>A0A0A9BU56</accession>
<dbReference type="SUPFAM" id="SSF53098">
    <property type="entry name" value="Ribonuclease H-like"/>
    <property type="match status" value="1"/>
</dbReference>
<protein>
    <submittedName>
        <fullName evidence="1">Uncharacterized protein</fullName>
    </submittedName>
</protein>
<dbReference type="GO" id="GO:0003676">
    <property type="term" value="F:nucleic acid binding"/>
    <property type="evidence" value="ECO:0007669"/>
    <property type="project" value="InterPro"/>
</dbReference>
<dbReference type="InterPro" id="IPR012337">
    <property type="entry name" value="RNaseH-like_sf"/>
</dbReference>
<proteinExistence type="predicted"/>
<dbReference type="InterPro" id="IPR036397">
    <property type="entry name" value="RNaseH_sf"/>
</dbReference>
<evidence type="ECO:0000313" key="1">
    <source>
        <dbReference type="EMBL" id="JAD67564.1"/>
    </source>
</evidence>
<reference evidence="1" key="1">
    <citation type="submission" date="2014-09" db="EMBL/GenBank/DDBJ databases">
        <authorList>
            <person name="Magalhaes I.L.F."/>
            <person name="Oliveira U."/>
            <person name="Santos F.R."/>
            <person name="Vidigal T.H.D.A."/>
            <person name="Brescovit A.D."/>
            <person name="Santos A.J."/>
        </authorList>
    </citation>
    <scope>NUCLEOTIDE SEQUENCE</scope>
    <source>
        <tissue evidence="1">Shoot tissue taken approximately 20 cm above the soil surface</tissue>
    </source>
</reference>
<name>A0A0A9BU56_ARUDO</name>